<organism evidence="2 3">
    <name type="scientific">Rhizoctonia solani</name>
    <dbReference type="NCBI Taxonomy" id="456999"/>
    <lineage>
        <taxon>Eukaryota</taxon>
        <taxon>Fungi</taxon>
        <taxon>Dikarya</taxon>
        <taxon>Basidiomycota</taxon>
        <taxon>Agaricomycotina</taxon>
        <taxon>Agaricomycetes</taxon>
        <taxon>Cantharellales</taxon>
        <taxon>Ceratobasidiaceae</taxon>
        <taxon>Rhizoctonia</taxon>
    </lineage>
</organism>
<gene>
    <name evidence="2" type="ORF">RDB_LOCUS141240</name>
</gene>
<name>A0A8H3B5G8_9AGAM</name>
<feature type="compositionally biased region" description="Pro residues" evidence="1">
    <location>
        <begin position="125"/>
        <end position="138"/>
    </location>
</feature>
<evidence type="ECO:0000313" key="3">
    <source>
        <dbReference type="Proteomes" id="UP000663846"/>
    </source>
</evidence>
<proteinExistence type="predicted"/>
<dbReference type="AlphaFoldDB" id="A0A8H3B5G8"/>
<feature type="region of interest" description="Disordered" evidence="1">
    <location>
        <begin position="118"/>
        <end position="152"/>
    </location>
</feature>
<dbReference type="EMBL" id="CAJMWS010000502">
    <property type="protein sequence ID" value="CAE6448209.1"/>
    <property type="molecule type" value="Genomic_DNA"/>
</dbReference>
<sequence>MTYLAAFGRYASSFIGATLLTSLAFQNLLHRRISTAERDRLTAHRSILESLVKSLREGEDISESEIVRLVRLARGGGEEGGGIENTPWREVVFGKRLRDKEMEGRALEEWNTAIAQAEVSVKPQSPVPAPIPPNPNPPSHVLGQAPKKPTFL</sequence>
<accession>A0A8H3B5G8</accession>
<reference evidence="2" key="1">
    <citation type="submission" date="2021-01" db="EMBL/GenBank/DDBJ databases">
        <authorList>
            <person name="Kaushik A."/>
        </authorList>
    </citation>
    <scope>NUCLEOTIDE SEQUENCE</scope>
    <source>
        <strain evidence="2">AG1-1C</strain>
    </source>
</reference>
<protein>
    <submittedName>
        <fullName evidence="2">Uncharacterized protein</fullName>
    </submittedName>
</protein>
<evidence type="ECO:0000256" key="1">
    <source>
        <dbReference type="SAM" id="MobiDB-lite"/>
    </source>
</evidence>
<evidence type="ECO:0000313" key="2">
    <source>
        <dbReference type="EMBL" id="CAE6448209.1"/>
    </source>
</evidence>
<dbReference type="Proteomes" id="UP000663846">
    <property type="component" value="Unassembled WGS sequence"/>
</dbReference>
<comment type="caution">
    <text evidence="2">The sequence shown here is derived from an EMBL/GenBank/DDBJ whole genome shotgun (WGS) entry which is preliminary data.</text>
</comment>